<keyword evidence="2" id="KW-1277">Toxin-antitoxin system</keyword>
<evidence type="ECO:0000256" key="2">
    <source>
        <dbReference type="ARBA" id="ARBA00022649"/>
    </source>
</evidence>
<keyword evidence="6" id="KW-0694">RNA-binding</keyword>
<name>A0A6S7F2V5_9BURK</name>
<comment type="similarity">
    <text evidence="1">Belongs to the HicA mRNA interferase family.</text>
</comment>
<keyword evidence="4" id="KW-0255">Endonuclease</keyword>
<dbReference type="SUPFAM" id="SSF54786">
    <property type="entry name" value="YcfA/nrd intein domain"/>
    <property type="match status" value="1"/>
</dbReference>
<evidence type="ECO:0000313" key="9">
    <source>
        <dbReference type="Proteomes" id="UP000494117"/>
    </source>
</evidence>
<dbReference type="Proteomes" id="UP000494117">
    <property type="component" value="Unassembled WGS sequence"/>
</dbReference>
<evidence type="ECO:0000256" key="3">
    <source>
        <dbReference type="ARBA" id="ARBA00022722"/>
    </source>
</evidence>
<keyword evidence="9" id="KW-1185">Reference proteome</keyword>
<dbReference type="AlphaFoldDB" id="A0A6S7F2V5"/>
<dbReference type="GO" id="GO:0003729">
    <property type="term" value="F:mRNA binding"/>
    <property type="evidence" value="ECO:0007669"/>
    <property type="project" value="InterPro"/>
</dbReference>
<dbReference type="EMBL" id="CADILG010000084">
    <property type="protein sequence ID" value="CAB3927246.1"/>
    <property type="molecule type" value="Genomic_DNA"/>
</dbReference>
<reference evidence="8 9" key="1">
    <citation type="submission" date="2020-04" db="EMBL/GenBank/DDBJ databases">
        <authorList>
            <person name="De Canck E."/>
        </authorList>
    </citation>
    <scope>NUCLEOTIDE SEQUENCE [LARGE SCALE GENOMIC DNA]</scope>
    <source>
        <strain evidence="8 9">LMG 26858</strain>
    </source>
</reference>
<evidence type="ECO:0000256" key="5">
    <source>
        <dbReference type="ARBA" id="ARBA00022801"/>
    </source>
</evidence>
<keyword evidence="7" id="KW-0346">Stress response</keyword>
<organism evidence="8 9">
    <name type="scientific">Achromobacter anxifer</name>
    <dbReference type="NCBI Taxonomy" id="1287737"/>
    <lineage>
        <taxon>Bacteria</taxon>
        <taxon>Pseudomonadati</taxon>
        <taxon>Pseudomonadota</taxon>
        <taxon>Betaproteobacteria</taxon>
        <taxon>Burkholderiales</taxon>
        <taxon>Alcaligenaceae</taxon>
        <taxon>Achromobacter</taxon>
    </lineage>
</organism>
<protein>
    <submittedName>
        <fullName evidence="8">Putative mRNA interferase toxin HicA</fullName>
        <ecNumber evidence="8">3.1.-.-</ecNumber>
    </submittedName>
</protein>
<accession>A0A6S7F2V5</accession>
<gene>
    <name evidence="8" type="primary">hicA</name>
    <name evidence="8" type="ORF">LMG26858_05990</name>
</gene>
<evidence type="ECO:0000256" key="6">
    <source>
        <dbReference type="ARBA" id="ARBA00022884"/>
    </source>
</evidence>
<dbReference type="Pfam" id="PF07927">
    <property type="entry name" value="HicA_toxin"/>
    <property type="match status" value="1"/>
</dbReference>
<evidence type="ECO:0000313" key="8">
    <source>
        <dbReference type="EMBL" id="CAB3927246.1"/>
    </source>
</evidence>
<dbReference type="EC" id="3.1.-.-" evidence="8"/>
<evidence type="ECO:0000256" key="1">
    <source>
        <dbReference type="ARBA" id="ARBA00006620"/>
    </source>
</evidence>
<dbReference type="GO" id="GO:0016787">
    <property type="term" value="F:hydrolase activity"/>
    <property type="evidence" value="ECO:0007669"/>
    <property type="project" value="UniProtKB-KW"/>
</dbReference>
<proteinExistence type="inferred from homology"/>
<keyword evidence="3" id="KW-0540">Nuclease</keyword>
<evidence type="ECO:0000256" key="4">
    <source>
        <dbReference type="ARBA" id="ARBA00022759"/>
    </source>
</evidence>
<dbReference type="Gene3D" id="3.30.920.30">
    <property type="entry name" value="Hypothetical protein"/>
    <property type="match status" value="1"/>
</dbReference>
<dbReference type="RefSeq" id="WP_175211304.1">
    <property type="nucleotide sequence ID" value="NZ_CADILG010000084.1"/>
</dbReference>
<dbReference type="InterPro" id="IPR038570">
    <property type="entry name" value="HicA_sf"/>
</dbReference>
<sequence length="61" mass="7066">MKYSEFKRWLERQGAVFVPHKSGSSHYRVTLNGITTIFPHHGSKEMGKHLESEIKKQLGLK</sequence>
<evidence type="ECO:0000256" key="7">
    <source>
        <dbReference type="ARBA" id="ARBA00023016"/>
    </source>
</evidence>
<dbReference type="GO" id="GO:0004519">
    <property type="term" value="F:endonuclease activity"/>
    <property type="evidence" value="ECO:0007669"/>
    <property type="project" value="UniProtKB-KW"/>
</dbReference>
<keyword evidence="5 8" id="KW-0378">Hydrolase</keyword>
<dbReference type="InterPro" id="IPR012933">
    <property type="entry name" value="HicA_mRNA_interferase"/>
</dbReference>